<protein>
    <submittedName>
        <fullName evidence="2">Uncharacterized protein</fullName>
    </submittedName>
</protein>
<dbReference type="EMBL" id="VZPB01000019">
    <property type="protein sequence ID" value="KAB0583034.1"/>
    <property type="molecule type" value="Genomic_DNA"/>
</dbReference>
<evidence type="ECO:0000313" key="3">
    <source>
        <dbReference type="Proteomes" id="UP000430120"/>
    </source>
</evidence>
<keyword evidence="1" id="KW-0472">Membrane</keyword>
<sequence>MQTFQTLLLREWMQHGSRWWLIALIPLGISLLALQFGQVQLGEDDHVVATLLLTAGVYAAVMAGVGWLVAYIQSGGMARRDWQDRSIEFWRSLPVPDSAAVGATVLMHLVLLPLLVMALAVPSGLVVALMVVARGFGWSALAGVPWHEVAAVAGAGALRLLLGSLLASFWIAPVALLTMAAAAWLKRWGVPVLWVSWGLGGSILAKGYGHPEVLQALQTFSERVGDALLPLRHRQDVLSSLASPQPDLAALPGLLGQDALLRLQELASGWAAVAVLLSALGFALLVWRRQRG</sequence>
<feature type="transmembrane region" description="Helical" evidence="1">
    <location>
        <begin position="47"/>
        <end position="72"/>
    </location>
</feature>
<feature type="transmembrane region" description="Helical" evidence="1">
    <location>
        <begin position="267"/>
        <end position="287"/>
    </location>
</feature>
<reference evidence="2 3" key="1">
    <citation type="submission" date="2019-09" db="EMBL/GenBank/DDBJ databases">
        <title>Draft genome sequences of 48 bacterial type strains from the CCUG.</title>
        <authorList>
            <person name="Tunovic T."/>
            <person name="Pineiro-Iglesias B."/>
            <person name="Unosson C."/>
            <person name="Inganas E."/>
            <person name="Ohlen M."/>
            <person name="Cardew S."/>
            <person name="Jensie-Markopoulos S."/>
            <person name="Salva-Serra F."/>
            <person name="Jaen-Luchoro D."/>
            <person name="Karlsson R."/>
            <person name="Svensson-Stadler L."/>
            <person name="Chun J."/>
            <person name="Moore E."/>
        </authorList>
    </citation>
    <scope>NUCLEOTIDE SEQUENCE [LARGE SCALE GENOMIC DNA]</scope>
    <source>
        <strain evidence="2 3">CCUG 30977</strain>
    </source>
</reference>
<accession>A0A643FCF3</accession>
<evidence type="ECO:0000256" key="1">
    <source>
        <dbReference type="SAM" id="Phobius"/>
    </source>
</evidence>
<feature type="transmembrane region" description="Helical" evidence="1">
    <location>
        <begin position="20"/>
        <end position="41"/>
    </location>
</feature>
<dbReference type="OrthoDB" id="8903324at2"/>
<dbReference type="RefSeq" id="WP_151123986.1">
    <property type="nucleotide sequence ID" value="NZ_CP088081.1"/>
</dbReference>
<name>A0A643FCF3_IDEDE</name>
<comment type="caution">
    <text evidence="2">The sequence shown here is derived from an EMBL/GenBank/DDBJ whole genome shotgun (WGS) entry which is preliminary data.</text>
</comment>
<feature type="transmembrane region" description="Helical" evidence="1">
    <location>
        <begin position="93"/>
        <end position="119"/>
    </location>
</feature>
<feature type="transmembrane region" description="Helical" evidence="1">
    <location>
        <begin position="158"/>
        <end position="185"/>
    </location>
</feature>
<feature type="transmembrane region" description="Helical" evidence="1">
    <location>
        <begin position="125"/>
        <end position="146"/>
    </location>
</feature>
<evidence type="ECO:0000313" key="2">
    <source>
        <dbReference type="EMBL" id="KAB0583034.1"/>
    </source>
</evidence>
<dbReference type="AlphaFoldDB" id="A0A643FCF3"/>
<organism evidence="2 3">
    <name type="scientific">Ideonella dechloratans</name>
    <dbReference type="NCBI Taxonomy" id="36863"/>
    <lineage>
        <taxon>Bacteria</taxon>
        <taxon>Pseudomonadati</taxon>
        <taxon>Pseudomonadota</taxon>
        <taxon>Betaproteobacteria</taxon>
        <taxon>Burkholderiales</taxon>
        <taxon>Sphaerotilaceae</taxon>
        <taxon>Ideonella</taxon>
    </lineage>
</organism>
<gene>
    <name evidence="2" type="ORF">F7Q92_09890</name>
</gene>
<keyword evidence="1" id="KW-1133">Transmembrane helix</keyword>
<keyword evidence="1" id="KW-0812">Transmembrane</keyword>
<keyword evidence="3" id="KW-1185">Reference proteome</keyword>
<dbReference type="Proteomes" id="UP000430120">
    <property type="component" value="Unassembled WGS sequence"/>
</dbReference>
<proteinExistence type="predicted"/>